<organism evidence="2 3">
    <name type="scientific">Eumeta variegata</name>
    <name type="common">Bagworm moth</name>
    <name type="synonym">Eumeta japonica</name>
    <dbReference type="NCBI Taxonomy" id="151549"/>
    <lineage>
        <taxon>Eukaryota</taxon>
        <taxon>Metazoa</taxon>
        <taxon>Ecdysozoa</taxon>
        <taxon>Arthropoda</taxon>
        <taxon>Hexapoda</taxon>
        <taxon>Insecta</taxon>
        <taxon>Pterygota</taxon>
        <taxon>Neoptera</taxon>
        <taxon>Endopterygota</taxon>
        <taxon>Lepidoptera</taxon>
        <taxon>Glossata</taxon>
        <taxon>Ditrysia</taxon>
        <taxon>Tineoidea</taxon>
        <taxon>Psychidae</taxon>
        <taxon>Oiketicinae</taxon>
        <taxon>Eumeta</taxon>
    </lineage>
</organism>
<dbReference type="Proteomes" id="UP000299102">
    <property type="component" value="Unassembled WGS sequence"/>
</dbReference>
<reference evidence="2 3" key="1">
    <citation type="journal article" date="2019" name="Commun. Biol.">
        <title>The bagworm genome reveals a unique fibroin gene that provides high tensile strength.</title>
        <authorList>
            <person name="Kono N."/>
            <person name="Nakamura H."/>
            <person name="Ohtoshi R."/>
            <person name="Tomita M."/>
            <person name="Numata K."/>
            <person name="Arakawa K."/>
        </authorList>
    </citation>
    <scope>NUCLEOTIDE SEQUENCE [LARGE SCALE GENOMIC DNA]</scope>
</reference>
<dbReference type="AlphaFoldDB" id="A0A4C1ZCU4"/>
<name>A0A4C1ZCU4_EUMVA</name>
<evidence type="ECO:0000313" key="3">
    <source>
        <dbReference type="Proteomes" id="UP000299102"/>
    </source>
</evidence>
<comment type="caution">
    <text evidence="2">The sequence shown here is derived from an EMBL/GenBank/DDBJ whole genome shotgun (WGS) entry which is preliminary data.</text>
</comment>
<accession>A0A4C1ZCU4</accession>
<sequence length="242" mass="27103">MAAQVSDQVASPVSGRLSHAMVAFNSNKKPAKGGDSRRHKGKNSIKQIDGYETLSQLCDRYVISPGHLTKGSLEYFQFYAEILSRVFCPFRIKKKKLLQERLHARRTACPLSGGDARPPQCTRLKNIRMRNSCVARNNVELRSKALRRSCRLLRVTEPSARRSDRGREAGTVPAFECSSFSCRSIASVEPPKTVSAHSDYFFKQVISADHRHTFSSSEWEKQRAPNSNITRVANKTDVSGST</sequence>
<dbReference type="EMBL" id="BGZK01001678">
    <property type="protein sequence ID" value="GBP84425.1"/>
    <property type="molecule type" value="Genomic_DNA"/>
</dbReference>
<protein>
    <submittedName>
        <fullName evidence="2">Uncharacterized protein</fullName>
    </submittedName>
</protein>
<evidence type="ECO:0000313" key="2">
    <source>
        <dbReference type="EMBL" id="GBP84425.1"/>
    </source>
</evidence>
<feature type="compositionally biased region" description="Basic and acidic residues" evidence="1">
    <location>
        <begin position="213"/>
        <end position="223"/>
    </location>
</feature>
<gene>
    <name evidence="2" type="ORF">EVAR_86421_1</name>
</gene>
<evidence type="ECO:0000256" key="1">
    <source>
        <dbReference type="SAM" id="MobiDB-lite"/>
    </source>
</evidence>
<proteinExistence type="predicted"/>
<feature type="region of interest" description="Disordered" evidence="1">
    <location>
        <begin position="24"/>
        <end position="43"/>
    </location>
</feature>
<feature type="compositionally biased region" description="Polar residues" evidence="1">
    <location>
        <begin position="224"/>
        <end position="242"/>
    </location>
</feature>
<feature type="region of interest" description="Disordered" evidence="1">
    <location>
        <begin position="213"/>
        <end position="242"/>
    </location>
</feature>
<keyword evidence="3" id="KW-1185">Reference proteome</keyword>